<dbReference type="InterPro" id="IPR036388">
    <property type="entry name" value="WH-like_DNA-bd_sf"/>
</dbReference>
<dbReference type="AlphaFoldDB" id="A0A1M7T3T5"/>
<sequence>MDDPFDRDARAAHGVAETLEPGLRRVTCPNPGPMTFTGTQTYILGRGGVAVVDPGPENAAHLAAIERALAPGERIEAILLTHTHVDHSPGARALAARTGAPVMGFGPHGAGLSARMARLEAEGAHLGGGEGADRATVPDRLLADGERVEGDGWAATALHTPGHLSNHLCFAVEAEGMAPGAVLSGDHVMAWATTMVSPPDGDMRAFMASLRRMRAREDRIYYPGHGAPVRDPRAMIDHQIRHRLMREEQILRALPPEGADVAALTARIYAEVDPALHPAAARNVFAHLIGLIEDGRARHEGPLSPTARFFAA</sequence>
<evidence type="ECO:0000259" key="1">
    <source>
        <dbReference type="SMART" id="SM00849"/>
    </source>
</evidence>
<gene>
    <name evidence="2" type="ORF">SAMN05216200_104102</name>
</gene>
<proteinExistence type="predicted"/>
<dbReference type="OrthoDB" id="9788263at2"/>
<dbReference type="InterPro" id="IPR050662">
    <property type="entry name" value="Sec-metab_biosynth-thioest"/>
</dbReference>
<name>A0A1M7T3T5_9RHOB</name>
<reference evidence="2 3" key="1">
    <citation type="submission" date="2016-12" db="EMBL/GenBank/DDBJ databases">
        <authorList>
            <person name="Song W.-J."/>
            <person name="Kurnit D.M."/>
        </authorList>
    </citation>
    <scope>NUCLEOTIDE SEQUENCE [LARGE SCALE GENOMIC DNA]</scope>
    <source>
        <strain evidence="2 3">CGMCC 1.10808</strain>
    </source>
</reference>
<dbReference type="CDD" id="cd16278">
    <property type="entry name" value="metallo-hydrolase-like_MBL-fold"/>
    <property type="match status" value="1"/>
</dbReference>
<evidence type="ECO:0000313" key="3">
    <source>
        <dbReference type="Proteomes" id="UP000184066"/>
    </source>
</evidence>
<evidence type="ECO:0000313" key="2">
    <source>
        <dbReference type="EMBL" id="SHN65379.1"/>
    </source>
</evidence>
<dbReference type="Proteomes" id="UP000184066">
    <property type="component" value="Unassembled WGS sequence"/>
</dbReference>
<dbReference type="Gene3D" id="3.60.15.10">
    <property type="entry name" value="Ribonuclease Z/Hydroxyacylglutathione hydrolase-like"/>
    <property type="match status" value="1"/>
</dbReference>
<dbReference type="STRING" id="1189325.SAMN04488119_104102"/>
<dbReference type="Pfam" id="PF00753">
    <property type="entry name" value="Lactamase_B"/>
    <property type="match status" value="1"/>
</dbReference>
<dbReference type="PANTHER" id="PTHR23131:SF0">
    <property type="entry name" value="ENDORIBONUCLEASE LACTB2"/>
    <property type="match status" value="1"/>
</dbReference>
<dbReference type="EMBL" id="FRDL01000004">
    <property type="protein sequence ID" value="SHN65379.1"/>
    <property type="molecule type" value="Genomic_DNA"/>
</dbReference>
<dbReference type="InterPro" id="IPR041516">
    <property type="entry name" value="LACTB2_WH"/>
</dbReference>
<dbReference type="InterPro" id="IPR036866">
    <property type="entry name" value="RibonucZ/Hydroxyglut_hydro"/>
</dbReference>
<dbReference type="Gene3D" id="1.10.10.10">
    <property type="entry name" value="Winged helix-like DNA-binding domain superfamily/Winged helix DNA-binding domain"/>
    <property type="match status" value="1"/>
</dbReference>
<organism evidence="2 3">
    <name type="scientific">Oceanicella actignis</name>
    <dbReference type="NCBI Taxonomy" id="1189325"/>
    <lineage>
        <taxon>Bacteria</taxon>
        <taxon>Pseudomonadati</taxon>
        <taxon>Pseudomonadota</taxon>
        <taxon>Alphaproteobacteria</taxon>
        <taxon>Rhodobacterales</taxon>
        <taxon>Paracoccaceae</taxon>
        <taxon>Oceanicella</taxon>
    </lineage>
</organism>
<dbReference type="Pfam" id="PF17778">
    <property type="entry name" value="WHD_BLACT"/>
    <property type="match status" value="1"/>
</dbReference>
<accession>A0A1M7T3T5</accession>
<feature type="domain" description="Metallo-beta-lactamase" evidence="1">
    <location>
        <begin position="37"/>
        <end position="225"/>
    </location>
</feature>
<dbReference type="SUPFAM" id="SSF56281">
    <property type="entry name" value="Metallo-hydrolase/oxidoreductase"/>
    <property type="match status" value="1"/>
</dbReference>
<dbReference type="RefSeq" id="WP_072747068.1">
    <property type="nucleotide sequence ID" value="NZ_FOHL01000004.1"/>
</dbReference>
<dbReference type="SMART" id="SM00849">
    <property type="entry name" value="Lactamase_B"/>
    <property type="match status" value="1"/>
</dbReference>
<protein>
    <submittedName>
        <fullName evidence="2">Glyoxylase, beta-lactamase superfamily II</fullName>
    </submittedName>
</protein>
<dbReference type="InterPro" id="IPR001279">
    <property type="entry name" value="Metallo-B-lactamas"/>
</dbReference>
<keyword evidence="3" id="KW-1185">Reference proteome</keyword>
<dbReference type="PANTHER" id="PTHR23131">
    <property type="entry name" value="ENDORIBONUCLEASE LACTB2"/>
    <property type="match status" value="1"/>
</dbReference>